<gene>
    <name evidence="2" type="ORF">LCGC14_0473100</name>
</gene>
<comment type="caution">
    <text evidence="2">The sequence shown here is derived from an EMBL/GenBank/DDBJ whole genome shotgun (WGS) entry which is preliminary data.</text>
</comment>
<accession>A0A0F9SUL1</accession>
<sequence length="355" mass="39840">MNIKLSLNWQVSQSEPLNVDPILFVLLTTIQRLGSLKRATDDIKISYRFAWGLLLKWEQFLGQPLVILERGRGAYLSPIGEKLLNANVQLLAHFTPELENFATQFKQDFESLLDKGKTAYLNIYASHGLAISTLRDLINQQSNFKLDLHFHGSLESLKALENGRCDIAGFHVPIGPLAKNIRTQYLKLIDPHKYTLLYVVKRNQGLMFKPKNADKITAISSLTNADLRFINRQKDSGTRLLFDQLLDADSINPNNIKGYNHEEFTHMAVAAMIASDAADVGFGIAPMANKFNLEFVPLIWEHYCLAIPNHLGESESTKQITELLGSAAFRNNLSGYPGYDASHSGNSVTFKEIFS</sequence>
<dbReference type="InterPro" id="IPR024370">
    <property type="entry name" value="PBP_domain"/>
</dbReference>
<evidence type="ECO:0000259" key="1">
    <source>
        <dbReference type="Pfam" id="PF12727"/>
    </source>
</evidence>
<protein>
    <recommendedName>
        <fullName evidence="1">PBP domain-containing protein</fullName>
    </recommendedName>
</protein>
<dbReference type="PANTHER" id="PTHR38431">
    <property type="entry name" value="BLL2305 PROTEIN"/>
    <property type="match status" value="1"/>
</dbReference>
<proteinExistence type="predicted"/>
<dbReference type="PANTHER" id="PTHR38431:SF1">
    <property type="entry name" value="BLL2305 PROTEIN"/>
    <property type="match status" value="1"/>
</dbReference>
<dbReference type="EMBL" id="LAZR01000505">
    <property type="protein sequence ID" value="KKN66287.1"/>
    <property type="molecule type" value="Genomic_DNA"/>
</dbReference>
<dbReference type="InterPro" id="IPR036390">
    <property type="entry name" value="WH_DNA-bd_sf"/>
</dbReference>
<dbReference type="Pfam" id="PF12727">
    <property type="entry name" value="PBP_like"/>
    <property type="match status" value="1"/>
</dbReference>
<dbReference type="SUPFAM" id="SSF53850">
    <property type="entry name" value="Periplasmic binding protein-like II"/>
    <property type="match status" value="1"/>
</dbReference>
<dbReference type="AlphaFoldDB" id="A0A0F9SUL1"/>
<dbReference type="SUPFAM" id="SSF46785">
    <property type="entry name" value="Winged helix' DNA-binding domain"/>
    <property type="match status" value="1"/>
</dbReference>
<feature type="domain" description="PBP" evidence="1">
    <location>
        <begin position="139"/>
        <end position="324"/>
    </location>
</feature>
<reference evidence="2" key="1">
    <citation type="journal article" date="2015" name="Nature">
        <title>Complex archaea that bridge the gap between prokaryotes and eukaryotes.</title>
        <authorList>
            <person name="Spang A."/>
            <person name="Saw J.H."/>
            <person name="Jorgensen S.L."/>
            <person name="Zaremba-Niedzwiedzka K."/>
            <person name="Martijn J."/>
            <person name="Lind A.E."/>
            <person name="van Eijk R."/>
            <person name="Schleper C."/>
            <person name="Guy L."/>
            <person name="Ettema T.J."/>
        </authorList>
    </citation>
    <scope>NUCLEOTIDE SEQUENCE</scope>
</reference>
<evidence type="ECO:0000313" key="2">
    <source>
        <dbReference type="EMBL" id="KKN66287.1"/>
    </source>
</evidence>
<organism evidence="2">
    <name type="scientific">marine sediment metagenome</name>
    <dbReference type="NCBI Taxonomy" id="412755"/>
    <lineage>
        <taxon>unclassified sequences</taxon>
        <taxon>metagenomes</taxon>
        <taxon>ecological metagenomes</taxon>
    </lineage>
</organism>
<dbReference type="InterPro" id="IPR036388">
    <property type="entry name" value="WH-like_DNA-bd_sf"/>
</dbReference>
<dbReference type="Gene3D" id="1.10.10.10">
    <property type="entry name" value="Winged helix-like DNA-binding domain superfamily/Winged helix DNA-binding domain"/>
    <property type="match status" value="1"/>
</dbReference>
<name>A0A0F9SUL1_9ZZZZ</name>